<dbReference type="RefSeq" id="WP_328983747.1">
    <property type="nucleotide sequence ID" value="NZ_CP121472.1"/>
</dbReference>
<reference evidence="1 2" key="1">
    <citation type="journal article" date="2023" name="Microorganisms">
        <title>Thiorhodovibrio frisius and Trv. litoralis spp. nov., Two Novel Members from a Clade of Fastidious Purple Sulfur Bacteria That Exhibit Unique Red-Shifted Light-Harvesting Capabilities.</title>
        <authorList>
            <person name="Methner A."/>
            <person name="Kuzyk S.B."/>
            <person name="Petersen J."/>
            <person name="Bauer S."/>
            <person name="Brinkmann H."/>
            <person name="Sichau K."/>
            <person name="Wanner G."/>
            <person name="Wolf J."/>
            <person name="Neumann-Schaal M."/>
            <person name="Henke P."/>
            <person name="Tank M."/>
            <person name="Sproer C."/>
            <person name="Bunk B."/>
            <person name="Overmann J."/>
        </authorList>
    </citation>
    <scope>NUCLEOTIDE SEQUENCE [LARGE SCALE GENOMIC DNA]</scope>
    <source>
        <strain evidence="1 2">DSM 6702</strain>
    </source>
</reference>
<dbReference type="EMBL" id="CP121472">
    <property type="protein sequence ID" value="WPL17948.1"/>
    <property type="molecule type" value="Genomic_DNA"/>
</dbReference>
<dbReference type="Pfam" id="PF19795">
    <property type="entry name" value="DUF6279"/>
    <property type="match status" value="1"/>
</dbReference>
<gene>
    <name evidence="1" type="ORF">Thiowin_02991</name>
</gene>
<accession>A0ABZ0SA91</accession>
<evidence type="ECO:0000313" key="2">
    <source>
        <dbReference type="Proteomes" id="UP001432180"/>
    </source>
</evidence>
<name>A0ABZ0SA91_9GAMM</name>
<sequence length="309" mass="35207">MLRLDPHRMFACPHKVLRPKRRLLTFLPAALLLGLAISGCSQIQIAYNTAAFTIELYASRYLGLDDRQVALWRPLLSEALAQHRDEEVPAITALLTQAAEDVNAGLTKAKVSAWVDQLEPMYQRHARLFVAATAPLLTSLSDAQIDALEKKFQEQARDDATDDSPESLAKRKRKRIERYIENIEWATGDLTQAQRELVGTEIAKFPDVETSWYAYRYQQREALIALLRRDASNEKILSFLNRWLVEFKDMPVDLVQARDQMRAGLIQLVVALDPSLSEAQRQHFGKQLKVLSEEFESLQQRRPTQAPGV</sequence>
<dbReference type="Proteomes" id="UP001432180">
    <property type="component" value="Chromosome"/>
</dbReference>
<proteinExistence type="predicted"/>
<evidence type="ECO:0008006" key="3">
    <source>
        <dbReference type="Google" id="ProtNLM"/>
    </source>
</evidence>
<protein>
    <recommendedName>
        <fullName evidence="3">Lipoprotein</fullName>
    </recommendedName>
</protein>
<organism evidence="1 2">
    <name type="scientific">Thiorhodovibrio winogradskyi</name>
    <dbReference type="NCBI Taxonomy" id="77007"/>
    <lineage>
        <taxon>Bacteria</taxon>
        <taxon>Pseudomonadati</taxon>
        <taxon>Pseudomonadota</taxon>
        <taxon>Gammaproteobacteria</taxon>
        <taxon>Chromatiales</taxon>
        <taxon>Chromatiaceae</taxon>
        <taxon>Thiorhodovibrio</taxon>
    </lineage>
</organism>
<evidence type="ECO:0000313" key="1">
    <source>
        <dbReference type="EMBL" id="WPL17948.1"/>
    </source>
</evidence>
<keyword evidence="2" id="KW-1185">Reference proteome</keyword>